<feature type="region of interest" description="Disordered" evidence="7">
    <location>
        <begin position="318"/>
        <end position="379"/>
    </location>
</feature>
<keyword evidence="6" id="KW-0653">Protein transport</keyword>
<feature type="region of interest" description="Disordered" evidence="7">
    <location>
        <begin position="742"/>
        <end position="764"/>
    </location>
</feature>
<dbReference type="InterPro" id="IPR027422">
    <property type="entry name" value="GGA1-3"/>
</dbReference>
<evidence type="ECO:0000256" key="7">
    <source>
        <dbReference type="SAM" id="MobiDB-lite"/>
    </source>
</evidence>
<dbReference type="SMART" id="SM00288">
    <property type="entry name" value="VHS"/>
    <property type="match status" value="1"/>
</dbReference>
<dbReference type="InterPro" id="IPR004152">
    <property type="entry name" value="GAT_dom"/>
</dbReference>
<evidence type="ECO:0000256" key="2">
    <source>
        <dbReference type="ARBA" id="ARBA00004412"/>
    </source>
</evidence>
<dbReference type="SUPFAM" id="SSF89009">
    <property type="entry name" value="GAT-like domain"/>
    <property type="match status" value="1"/>
</dbReference>
<dbReference type="KEGG" id="tng:GSTEN00006873G001"/>
<reference evidence="10" key="2">
    <citation type="submission" date="2004-02" db="EMBL/GenBank/DDBJ databases">
        <authorList>
            <consortium name="Genoscope"/>
            <consortium name="Whitehead Institute Centre for Genome Research"/>
        </authorList>
    </citation>
    <scope>NUCLEOTIDE SEQUENCE</scope>
</reference>
<dbReference type="PANTHER" id="PTHR45905">
    <property type="entry name" value="GOLGI-LOCALIZED, GAMMA-ADAPTIN EAR CONTAINING, ARF BINDING PROTEIN"/>
    <property type="match status" value="1"/>
</dbReference>
<feature type="compositionally biased region" description="Low complexity" evidence="7">
    <location>
        <begin position="495"/>
        <end position="505"/>
    </location>
</feature>
<name>Q4T5C8_TETNG</name>
<feature type="region of interest" description="Disordered" evidence="7">
    <location>
        <begin position="478"/>
        <end position="505"/>
    </location>
</feature>
<gene>
    <name evidence="10" type="ORF">GSTENG00006873001</name>
</gene>
<feature type="compositionally biased region" description="Basic and acidic residues" evidence="7">
    <location>
        <begin position="400"/>
        <end position="409"/>
    </location>
</feature>
<comment type="subcellular location">
    <subcellularLocation>
        <location evidence="2">Early endosome</location>
    </subcellularLocation>
    <subcellularLocation>
        <location evidence="1">Golgi apparatus</location>
        <location evidence="1">trans-Golgi network membrane</location>
        <topology evidence="1">Peripheral membrane protein</topology>
    </subcellularLocation>
</comment>
<evidence type="ECO:0000256" key="4">
    <source>
        <dbReference type="ARBA" id="ARBA00022448"/>
    </source>
</evidence>
<dbReference type="InterPro" id="IPR041198">
    <property type="entry name" value="GGA_N-GAT"/>
</dbReference>
<dbReference type="EMBL" id="CAAE01009324">
    <property type="protein sequence ID" value="CAF91904.1"/>
    <property type="molecule type" value="Genomic_DNA"/>
</dbReference>
<dbReference type="OrthoDB" id="447025at2759"/>
<feature type="region of interest" description="Disordered" evidence="7">
    <location>
        <begin position="644"/>
        <end position="724"/>
    </location>
</feature>
<feature type="region of interest" description="Disordered" evidence="7">
    <location>
        <begin position="395"/>
        <end position="460"/>
    </location>
</feature>
<dbReference type="GO" id="GO:0006893">
    <property type="term" value="P:Golgi to plasma membrane transport"/>
    <property type="evidence" value="ECO:0007669"/>
    <property type="project" value="TreeGrafter"/>
</dbReference>
<dbReference type="Pfam" id="PF00790">
    <property type="entry name" value="VHS"/>
    <property type="match status" value="1"/>
</dbReference>
<dbReference type="SUPFAM" id="SSF49348">
    <property type="entry name" value="Clathrin adaptor appendage domain"/>
    <property type="match status" value="1"/>
</dbReference>
<dbReference type="PROSITE" id="PS50909">
    <property type="entry name" value="GAT"/>
    <property type="match status" value="1"/>
</dbReference>
<feature type="compositionally biased region" description="Low complexity" evidence="7">
    <location>
        <begin position="412"/>
        <end position="440"/>
    </location>
</feature>
<reference evidence="10" key="1">
    <citation type="journal article" date="2004" name="Nature">
        <title>Genome duplication in the teleost fish Tetraodon nigroviridis reveals the early vertebrate proto-karyotype.</title>
        <authorList>
            <person name="Jaillon O."/>
            <person name="Aury J.-M."/>
            <person name="Brunet F."/>
            <person name="Petit J.-L."/>
            <person name="Stange-Thomann N."/>
            <person name="Mauceli E."/>
            <person name="Bouneau L."/>
            <person name="Fischer C."/>
            <person name="Ozouf-Costaz C."/>
            <person name="Bernot A."/>
            <person name="Nicaud S."/>
            <person name="Jaffe D."/>
            <person name="Fisher S."/>
            <person name="Lutfalla G."/>
            <person name="Dossat C."/>
            <person name="Segurens B."/>
            <person name="Dasilva C."/>
            <person name="Salanoubat M."/>
            <person name="Levy M."/>
            <person name="Boudet N."/>
            <person name="Castellano S."/>
            <person name="Anthouard V."/>
            <person name="Jubin C."/>
            <person name="Castelli V."/>
            <person name="Katinka M."/>
            <person name="Vacherie B."/>
            <person name="Biemont C."/>
            <person name="Skalli Z."/>
            <person name="Cattolico L."/>
            <person name="Poulain J."/>
            <person name="De Berardinis V."/>
            <person name="Cruaud C."/>
            <person name="Duprat S."/>
            <person name="Brottier P."/>
            <person name="Coutanceau J.-P."/>
            <person name="Gouzy J."/>
            <person name="Parra G."/>
            <person name="Lardier G."/>
            <person name="Chapple C."/>
            <person name="McKernan K.J."/>
            <person name="McEwan P."/>
            <person name="Bosak S."/>
            <person name="Kellis M."/>
            <person name="Volff J.-N."/>
            <person name="Guigo R."/>
            <person name="Zody M.C."/>
            <person name="Mesirov J."/>
            <person name="Lindblad-Toh K."/>
            <person name="Birren B."/>
            <person name="Nusbaum C."/>
            <person name="Kahn D."/>
            <person name="Robinson-Rechavi M."/>
            <person name="Laudet V."/>
            <person name="Schachter V."/>
            <person name="Quetier F."/>
            <person name="Saurin W."/>
            <person name="Scarpelli C."/>
            <person name="Wincker P."/>
            <person name="Lander E.S."/>
            <person name="Weissenbach J."/>
            <person name="Roest Crollius H."/>
        </authorList>
    </citation>
    <scope>NUCLEOTIDE SEQUENCE [LARGE SCALE GENOMIC DNA]</scope>
</reference>
<evidence type="ECO:0000256" key="5">
    <source>
        <dbReference type="ARBA" id="ARBA00022843"/>
    </source>
</evidence>
<comment type="caution">
    <text evidence="10">The sequence shown here is derived from an EMBL/GenBank/DDBJ whole genome shotgun (WGS) entry which is preliminary data.</text>
</comment>
<feature type="domain" description="VHS" evidence="8">
    <location>
        <begin position="17"/>
        <end position="147"/>
    </location>
</feature>
<feature type="compositionally biased region" description="Low complexity" evidence="7">
    <location>
        <begin position="448"/>
        <end position="460"/>
    </location>
</feature>
<keyword evidence="5" id="KW-0832">Ubl conjugation</keyword>
<dbReference type="FunFam" id="1.25.40.90:FF:000011">
    <property type="entry name" value="ADP-ribosylation factor-binding protein GGA3 isoform X1"/>
    <property type="match status" value="1"/>
</dbReference>
<dbReference type="GO" id="GO:0005769">
    <property type="term" value="C:early endosome"/>
    <property type="evidence" value="ECO:0007669"/>
    <property type="project" value="UniProtKB-SubCell"/>
</dbReference>
<sequence>MAAPPDAESLESRINRATNPLNRDTDWSSIHAFCEQLNSDLEGPQLATRLLAHKIQSPQEWEAMQALLVLETCMKNCGKRFHSEVGKFRFLNELIKVVSPKYLGSRSPEPVKKKVLELIYSWTVALPDEAKITDAYQMLKKQGIVKKDPELPPDRLLNLPPPRPKNTIFEDEEKSKMLSRLLNSSHPEDLKAANKLIKEMVQEDQKRTEKVTKRVNAIQEVKESVALLSQLLQGYDSSATSQSNAELIQVAPPARSLPTAGPAASRTLLSCGDLYQRCEKMRPTLFRLASDTEDNDEALGELSASVLPRRRGVRIHRPVVPNHTGAGQNVPLGFCSSGDPAGQRQLYSRHQPVQAEGEGGDRQRRQSQTVRRRNGAAGPDWAGHIAAVAALLPGVPHPHRQPERPRPGDRGSASWTTSSCRSSSDSIDADLPAAPSLLLSPDPPPLSQPTLSGSTSGSSALDELDLLGKSLLQQSLPPEGLQVKCPDPPPVAQPTLSGSTSGSSALDELDLLGKSLLQQSLPPEGLQVKWDKQQVKPTLRDLQSKAGSSLTPAPIPAFCAEAVPHPQPTLLDMSPARIETPPPPPEVTLTDVFVPLESIRPSSLLPVTVFDGHSLRVLFHFARDSPPSRPDVLVVIISMLSSASGARHGHPLPGHGSEDHGGEAAAAIGDGAPGLQPHPSSGRCHTDPAAGEPKQGEPRAALLRPPAPNRGSRQTFRRAKIRQSRALTARCGPCALSGESAAAVQPELQPGGAGSQRERQSRTVPCSGLLGEPIALSSTTNSLQSDSRDDCLLLS</sequence>
<dbReference type="InterPro" id="IPR008942">
    <property type="entry name" value="ENTH_VHS"/>
</dbReference>
<evidence type="ECO:0000259" key="8">
    <source>
        <dbReference type="PROSITE" id="PS50179"/>
    </source>
</evidence>
<dbReference type="GO" id="GO:0005802">
    <property type="term" value="C:trans-Golgi network"/>
    <property type="evidence" value="ECO:0007669"/>
    <property type="project" value="InterPro"/>
</dbReference>
<dbReference type="PROSITE" id="PS50179">
    <property type="entry name" value="VHS"/>
    <property type="match status" value="1"/>
</dbReference>
<feature type="domain" description="GAT" evidence="9">
    <location>
        <begin position="171"/>
        <end position="321"/>
    </location>
</feature>
<dbReference type="InterPro" id="IPR002014">
    <property type="entry name" value="VHS_dom"/>
</dbReference>
<protein>
    <submittedName>
        <fullName evidence="10">(spotted green pufferfish) hypothetical protein</fullName>
    </submittedName>
</protein>
<dbReference type="PANTHER" id="PTHR45905:SF4">
    <property type="entry name" value="ADP-RIBOSYLATION FACTOR-BINDING PROTEIN GGA1"/>
    <property type="match status" value="1"/>
</dbReference>
<dbReference type="Pfam" id="PF18308">
    <property type="entry name" value="GGA_N-GAT"/>
    <property type="match status" value="1"/>
</dbReference>
<dbReference type="GO" id="GO:0043130">
    <property type="term" value="F:ubiquitin binding"/>
    <property type="evidence" value="ECO:0007669"/>
    <property type="project" value="InterPro"/>
</dbReference>
<feature type="compositionally biased region" description="Low complexity" evidence="7">
    <location>
        <begin position="663"/>
        <end position="674"/>
    </location>
</feature>
<dbReference type="InterPro" id="IPR013041">
    <property type="entry name" value="Clathrin_app_Ig-like_sf"/>
</dbReference>
<dbReference type="Gene3D" id="1.20.58.160">
    <property type="match status" value="1"/>
</dbReference>
<dbReference type="GO" id="GO:0034394">
    <property type="term" value="P:protein localization to cell surface"/>
    <property type="evidence" value="ECO:0007669"/>
    <property type="project" value="TreeGrafter"/>
</dbReference>
<dbReference type="Gene3D" id="2.60.40.1230">
    <property type="match status" value="1"/>
</dbReference>
<dbReference type="GO" id="GO:0031267">
    <property type="term" value="F:small GTPase binding"/>
    <property type="evidence" value="ECO:0007669"/>
    <property type="project" value="InterPro"/>
</dbReference>
<dbReference type="AlphaFoldDB" id="Q4T5C8"/>
<dbReference type="SUPFAM" id="SSF48464">
    <property type="entry name" value="ENTH/VHS domain"/>
    <property type="match status" value="1"/>
</dbReference>
<evidence type="ECO:0000256" key="3">
    <source>
        <dbReference type="ARBA" id="ARBA00008099"/>
    </source>
</evidence>
<dbReference type="CDD" id="cd17009">
    <property type="entry name" value="VHS_GGA1"/>
    <property type="match status" value="1"/>
</dbReference>
<evidence type="ECO:0000259" key="9">
    <source>
        <dbReference type="PROSITE" id="PS50909"/>
    </source>
</evidence>
<evidence type="ECO:0000256" key="1">
    <source>
        <dbReference type="ARBA" id="ARBA00004150"/>
    </source>
</evidence>
<accession>Q4T5C8</accession>
<organism evidence="10">
    <name type="scientific">Tetraodon nigroviridis</name>
    <name type="common">Spotted green pufferfish</name>
    <name type="synonym">Chelonodon nigroviridis</name>
    <dbReference type="NCBI Taxonomy" id="99883"/>
    <lineage>
        <taxon>Eukaryota</taxon>
        <taxon>Metazoa</taxon>
        <taxon>Chordata</taxon>
        <taxon>Craniata</taxon>
        <taxon>Vertebrata</taxon>
        <taxon>Euteleostomi</taxon>
        <taxon>Actinopterygii</taxon>
        <taxon>Neopterygii</taxon>
        <taxon>Teleostei</taxon>
        <taxon>Neoteleostei</taxon>
        <taxon>Acanthomorphata</taxon>
        <taxon>Eupercaria</taxon>
        <taxon>Tetraodontiformes</taxon>
        <taxon>Tetradontoidea</taxon>
        <taxon>Tetraodontidae</taxon>
        <taxon>Tetraodon</taxon>
    </lineage>
</organism>
<dbReference type="Gene3D" id="1.20.5.170">
    <property type="match status" value="1"/>
</dbReference>
<dbReference type="GO" id="GO:0006886">
    <property type="term" value="P:intracellular protein transport"/>
    <property type="evidence" value="ECO:0007669"/>
    <property type="project" value="InterPro"/>
</dbReference>
<dbReference type="GO" id="GO:0035091">
    <property type="term" value="F:phosphatidylinositol binding"/>
    <property type="evidence" value="ECO:0007669"/>
    <property type="project" value="InterPro"/>
</dbReference>
<evidence type="ECO:0000313" key="10">
    <source>
        <dbReference type="EMBL" id="CAF91904.1"/>
    </source>
</evidence>
<dbReference type="Gene3D" id="1.25.40.90">
    <property type="match status" value="1"/>
</dbReference>
<dbReference type="InterPro" id="IPR038425">
    <property type="entry name" value="GAT_sf"/>
</dbReference>
<evidence type="ECO:0000256" key="6">
    <source>
        <dbReference type="ARBA" id="ARBA00022927"/>
    </source>
</evidence>
<proteinExistence type="inferred from homology"/>
<dbReference type="FunFam" id="1.20.5.170:FF:000023">
    <property type="entry name" value="ADP-ribosylation factor-binding protein GGA3 isoform X1"/>
    <property type="match status" value="1"/>
</dbReference>
<comment type="similarity">
    <text evidence="3">Belongs to the GGA protein family.</text>
</comment>
<keyword evidence="4" id="KW-0813">Transport</keyword>